<comment type="function">
    <text evidence="2 7">Hydrolysis of 6-phosphogluconolactone to 6-phosphogluconate.</text>
</comment>
<evidence type="ECO:0000256" key="5">
    <source>
        <dbReference type="ARBA" id="ARBA00013198"/>
    </source>
</evidence>
<dbReference type="PANTHER" id="PTHR11054">
    <property type="entry name" value="6-PHOSPHOGLUCONOLACTONASE"/>
    <property type="match status" value="1"/>
</dbReference>
<dbReference type="InterPro" id="IPR039104">
    <property type="entry name" value="6PGL"/>
</dbReference>
<dbReference type="RefSeq" id="WP_011644571.1">
    <property type="nucleotide sequence ID" value="NC_008347.1"/>
</dbReference>
<dbReference type="KEGG" id="mmr:Mmar10_2641"/>
<dbReference type="GO" id="GO:0005975">
    <property type="term" value="P:carbohydrate metabolic process"/>
    <property type="evidence" value="ECO:0007669"/>
    <property type="project" value="UniProtKB-UniRule"/>
</dbReference>
<evidence type="ECO:0000256" key="1">
    <source>
        <dbReference type="ARBA" id="ARBA00000832"/>
    </source>
</evidence>
<dbReference type="AlphaFoldDB" id="Q0ALB6"/>
<dbReference type="InterPro" id="IPR037171">
    <property type="entry name" value="NagB/RpiA_transferase-like"/>
</dbReference>
<dbReference type="EMBL" id="CP000449">
    <property type="protein sequence ID" value="ABI66927.1"/>
    <property type="molecule type" value="Genomic_DNA"/>
</dbReference>
<keyword evidence="7 9" id="KW-0378">Hydrolase</keyword>
<sequence length="242" mass="25350">MALKTKPTIGLTVHVDKVAMADALAGSIATTLANAIRERGEAVLAVSGGSTPEALYKRLAKADLDWSRVCVVLVDERWVEPGEAGSNETFLRSTLMTDRAAKARMVGLKAPGETPLDGLVDVTERLSDIHFPPDVVILGMGDDGHTASWFPRSDGLDAALAEAGPPVCAIRAKQTAVTGSLTDRITLTRAALAGAGLSLLLIAGEGKKAALEAALGDGPVADMPVRALLRSQSDRPDIHWTR</sequence>
<evidence type="ECO:0000256" key="7">
    <source>
        <dbReference type="RuleBase" id="RU365095"/>
    </source>
</evidence>
<dbReference type="CDD" id="cd01400">
    <property type="entry name" value="6PGL"/>
    <property type="match status" value="1"/>
</dbReference>
<dbReference type="GO" id="GO:0006098">
    <property type="term" value="P:pentose-phosphate shunt"/>
    <property type="evidence" value="ECO:0007669"/>
    <property type="project" value="UniProtKB-UniPathway"/>
</dbReference>
<evidence type="ECO:0000259" key="8">
    <source>
        <dbReference type="Pfam" id="PF01182"/>
    </source>
</evidence>
<accession>Q0ALB6</accession>
<dbReference type="NCBIfam" id="TIGR01198">
    <property type="entry name" value="pgl"/>
    <property type="match status" value="1"/>
</dbReference>
<evidence type="ECO:0000256" key="4">
    <source>
        <dbReference type="ARBA" id="ARBA00010662"/>
    </source>
</evidence>
<comment type="pathway">
    <text evidence="3 7">Carbohydrate degradation; pentose phosphate pathway; D-ribulose 5-phosphate from D-glucose 6-phosphate (oxidative stage): step 2/3.</text>
</comment>
<dbReference type="SUPFAM" id="SSF100950">
    <property type="entry name" value="NagB/RpiA/CoA transferase-like"/>
    <property type="match status" value="1"/>
</dbReference>
<protein>
    <recommendedName>
        <fullName evidence="6 7">6-phosphogluconolactonase</fullName>
        <shortName evidence="7">6PGL</shortName>
        <ecNumber evidence="5 7">3.1.1.31</ecNumber>
    </recommendedName>
</protein>
<dbReference type="InterPro" id="IPR005900">
    <property type="entry name" value="6-phosphogluconolactonase_DevB"/>
</dbReference>
<dbReference type="EC" id="3.1.1.31" evidence="5 7"/>
<name>Q0ALB6_MARMM</name>
<evidence type="ECO:0000256" key="2">
    <source>
        <dbReference type="ARBA" id="ARBA00002681"/>
    </source>
</evidence>
<keyword evidence="10" id="KW-1185">Reference proteome</keyword>
<gene>
    <name evidence="7" type="primary">pgl</name>
    <name evidence="9" type="ordered locus">Mmar10_2641</name>
</gene>
<dbReference type="PANTHER" id="PTHR11054:SF0">
    <property type="entry name" value="6-PHOSPHOGLUCONOLACTONASE"/>
    <property type="match status" value="1"/>
</dbReference>
<evidence type="ECO:0000256" key="6">
    <source>
        <dbReference type="ARBA" id="ARBA00020337"/>
    </source>
</evidence>
<dbReference type="HOGENOM" id="CLU_053947_2_1_5"/>
<dbReference type="GO" id="GO:0017057">
    <property type="term" value="F:6-phosphogluconolactonase activity"/>
    <property type="evidence" value="ECO:0007669"/>
    <property type="project" value="UniProtKB-UniRule"/>
</dbReference>
<dbReference type="eggNOG" id="COG0363">
    <property type="taxonomic scope" value="Bacteria"/>
</dbReference>
<evidence type="ECO:0000313" key="9">
    <source>
        <dbReference type="EMBL" id="ABI66927.1"/>
    </source>
</evidence>
<dbReference type="STRING" id="394221.Mmar10_2641"/>
<proteinExistence type="inferred from homology"/>
<evidence type="ECO:0000256" key="3">
    <source>
        <dbReference type="ARBA" id="ARBA00004961"/>
    </source>
</evidence>
<reference evidence="9 10" key="1">
    <citation type="submission" date="2006-08" db="EMBL/GenBank/DDBJ databases">
        <title>Complete sequence of Maricaulis maris MCS10.</title>
        <authorList>
            <consortium name="US DOE Joint Genome Institute"/>
            <person name="Copeland A."/>
            <person name="Lucas S."/>
            <person name="Lapidus A."/>
            <person name="Barry K."/>
            <person name="Detter J.C."/>
            <person name="Glavina del Rio T."/>
            <person name="Hammon N."/>
            <person name="Israni S."/>
            <person name="Dalin E."/>
            <person name="Tice H."/>
            <person name="Pitluck S."/>
            <person name="Saunders E."/>
            <person name="Brettin T."/>
            <person name="Bruce D."/>
            <person name="Han C."/>
            <person name="Tapia R."/>
            <person name="Gilna P."/>
            <person name="Schmutz J."/>
            <person name="Larimer F."/>
            <person name="Land M."/>
            <person name="Hauser L."/>
            <person name="Kyrpides N."/>
            <person name="Mikhailova N."/>
            <person name="Viollier P."/>
            <person name="Stephens C."/>
            <person name="Richardson P."/>
        </authorList>
    </citation>
    <scope>NUCLEOTIDE SEQUENCE [LARGE SCALE GENOMIC DNA]</scope>
    <source>
        <strain evidence="9 10">MCS10</strain>
    </source>
</reference>
<dbReference type="UniPathway" id="UPA00115">
    <property type="reaction ID" value="UER00409"/>
</dbReference>
<evidence type="ECO:0000313" key="10">
    <source>
        <dbReference type="Proteomes" id="UP000001964"/>
    </source>
</evidence>
<dbReference type="Proteomes" id="UP000001964">
    <property type="component" value="Chromosome"/>
</dbReference>
<dbReference type="InterPro" id="IPR006148">
    <property type="entry name" value="Glc/Gal-6P_isomerase"/>
</dbReference>
<comment type="similarity">
    <text evidence="4 7">Belongs to the glucosamine/galactosamine-6-phosphate isomerase family. 6-phosphogluconolactonase subfamily.</text>
</comment>
<organism evidence="9 10">
    <name type="scientific">Maricaulis maris (strain MCS10)</name>
    <name type="common">Caulobacter maris</name>
    <dbReference type="NCBI Taxonomy" id="394221"/>
    <lineage>
        <taxon>Bacteria</taxon>
        <taxon>Pseudomonadati</taxon>
        <taxon>Pseudomonadota</taxon>
        <taxon>Alphaproteobacteria</taxon>
        <taxon>Maricaulales</taxon>
        <taxon>Maricaulaceae</taxon>
        <taxon>Maricaulis</taxon>
    </lineage>
</organism>
<feature type="domain" description="Glucosamine/galactosamine-6-phosphate isomerase" evidence="8">
    <location>
        <begin position="16"/>
        <end position="231"/>
    </location>
</feature>
<dbReference type="Gene3D" id="3.40.50.1360">
    <property type="match status" value="1"/>
</dbReference>
<comment type="catalytic activity">
    <reaction evidence="1 7">
        <text>6-phospho-D-glucono-1,5-lactone + H2O = 6-phospho-D-gluconate + H(+)</text>
        <dbReference type="Rhea" id="RHEA:12556"/>
        <dbReference type="ChEBI" id="CHEBI:15377"/>
        <dbReference type="ChEBI" id="CHEBI:15378"/>
        <dbReference type="ChEBI" id="CHEBI:57955"/>
        <dbReference type="ChEBI" id="CHEBI:58759"/>
        <dbReference type="EC" id="3.1.1.31"/>
    </reaction>
</comment>
<dbReference type="Pfam" id="PF01182">
    <property type="entry name" value="Glucosamine_iso"/>
    <property type="match status" value="1"/>
</dbReference>